<dbReference type="PANTHER" id="PTHR35360:SF3">
    <property type="entry name" value="OS07G0492700 PROTEIN"/>
    <property type="match status" value="1"/>
</dbReference>
<reference evidence="1" key="1">
    <citation type="submission" date="2020-05" db="EMBL/GenBank/DDBJ databases">
        <title>WGS assembly of Panicum virgatum.</title>
        <authorList>
            <person name="Lovell J.T."/>
            <person name="Jenkins J."/>
            <person name="Shu S."/>
            <person name="Juenger T.E."/>
            <person name="Schmutz J."/>
        </authorList>
    </citation>
    <scope>NUCLEOTIDE SEQUENCE</scope>
    <source>
        <strain evidence="1">AP13</strain>
    </source>
</reference>
<proteinExistence type="predicted"/>
<accession>A0A8T0R6L6</accession>
<comment type="caution">
    <text evidence="1">The sequence shown here is derived from an EMBL/GenBank/DDBJ whole genome shotgun (WGS) entry which is preliminary data.</text>
</comment>
<organism evidence="1 2">
    <name type="scientific">Panicum virgatum</name>
    <name type="common">Blackwell switchgrass</name>
    <dbReference type="NCBI Taxonomy" id="38727"/>
    <lineage>
        <taxon>Eukaryota</taxon>
        <taxon>Viridiplantae</taxon>
        <taxon>Streptophyta</taxon>
        <taxon>Embryophyta</taxon>
        <taxon>Tracheophyta</taxon>
        <taxon>Spermatophyta</taxon>
        <taxon>Magnoliopsida</taxon>
        <taxon>Liliopsida</taxon>
        <taxon>Poales</taxon>
        <taxon>Poaceae</taxon>
        <taxon>PACMAD clade</taxon>
        <taxon>Panicoideae</taxon>
        <taxon>Panicodae</taxon>
        <taxon>Paniceae</taxon>
        <taxon>Panicinae</taxon>
        <taxon>Panicum</taxon>
        <taxon>Panicum sect. Hiantes</taxon>
    </lineage>
</organism>
<dbReference type="AlphaFoldDB" id="A0A8T0R6L6"/>
<evidence type="ECO:0000313" key="2">
    <source>
        <dbReference type="Proteomes" id="UP000823388"/>
    </source>
</evidence>
<dbReference type="Proteomes" id="UP000823388">
    <property type="component" value="Chromosome 6K"/>
</dbReference>
<dbReference type="EMBL" id="CM029047">
    <property type="protein sequence ID" value="KAG2581321.1"/>
    <property type="molecule type" value="Genomic_DNA"/>
</dbReference>
<sequence>MACADTCALVSCTECVEAKHRLEYEKLHGEGTFPRRAAVPCDLLIEACRRDGIWEPGKGPNVGAVLTKILQMGGVPATTTAPAPASCVLLPLRSWKRHRWNDEFDDGLSPERVAALLDGHGPCVGVLWVCPWYRHFDAGRDDALVYRGCGRGEDDRRESWRLYRHKGGVGSHAVVCVAYRFCREQMHVLVRDNHSAAANGPQRWVDVEELDTLYTLSVQRINPPMASGLSC</sequence>
<evidence type="ECO:0000313" key="1">
    <source>
        <dbReference type="EMBL" id="KAG2581321.1"/>
    </source>
</evidence>
<keyword evidence="2" id="KW-1185">Reference proteome</keyword>
<dbReference type="PANTHER" id="PTHR35360">
    <property type="entry name" value="OS01G0324125 PROTEIN-RELATED"/>
    <property type="match status" value="1"/>
</dbReference>
<name>A0A8T0R6L6_PANVG</name>
<protein>
    <submittedName>
        <fullName evidence="1">Uncharacterized protein</fullName>
    </submittedName>
</protein>
<gene>
    <name evidence="1" type="ORF">PVAP13_6KG239900</name>
</gene>